<evidence type="ECO:0000259" key="7">
    <source>
        <dbReference type="Pfam" id="PF00852"/>
    </source>
</evidence>
<evidence type="ECO:0000313" key="9">
    <source>
        <dbReference type="EnsemblProtists" id="EKX42598"/>
    </source>
</evidence>
<comment type="subcellular location">
    <subcellularLocation>
        <location evidence="5">Golgi apparatus</location>
        <location evidence="5">Golgi stack membrane</location>
        <topology evidence="5">Single-pass type II membrane protein</topology>
    </subcellularLocation>
</comment>
<dbReference type="Proteomes" id="UP000011087">
    <property type="component" value="Unassembled WGS sequence"/>
</dbReference>
<keyword evidence="3 5" id="KW-0328">Glycosyltransferase</keyword>
<dbReference type="GeneID" id="17299246"/>
<dbReference type="GO" id="GO:0032580">
    <property type="term" value="C:Golgi cisterna membrane"/>
    <property type="evidence" value="ECO:0007669"/>
    <property type="project" value="UniProtKB-SubCell"/>
</dbReference>
<feature type="region of interest" description="Disordered" evidence="6">
    <location>
        <begin position="48"/>
        <end position="100"/>
    </location>
</feature>
<evidence type="ECO:0000256" key="5">
    <source>
        <dbReference type="RuleBase" id="RU003832"/>
    </source>
</evidence>
<keyword evidence="5" id="KW-0812">Transmembrane</keyword>
<dbReference type="AlphaFoldDB" id="L1J242"/>
<evidence type="ECO:0000256" key="2">
    <source>
        <dbReference type="ARBA" id="ARBA00008919"/>
    </source>
</evidence>
<dbReference type="EnsemblProtists" id="EKX42598">
    <property type="protein sequence ID" value="EKX42598"/>
    <property type="gene ID" value="GUITHDRAFT_141027"/>
</dbReference>
<dbReference type="Gene3D" id="3.40.50.11660">
    <property type="entry name" value="Glycosyl transferase family 10, C-terminal domain"/>
    <property type="match status" value="1"/>
</dbReference>
<accession>L1J242</accession>
<feature type="compositionally biased region" description="Low complexity" evidence="6">
    <location>
        <begin position="48"/>
        <end position="57"/>
    </location>
</feature>
<organism evidence="8">
    <name type="scientific">Guillardia theta (strain CCMP2712)</name>
    <name type="common">Cryptophyte</name>
    <dbReference type="NCBI Taxonomy" id="905079"/>
    <lineage>
        <taxon>Eukaryota</taxon>
        <taxon>Cryptophyceae</taxon>
        <taxon>Pyrenomonadales</taxon>
        <taxon>Geminigeraceae</taxon>
        <taxon>Guillardia</taxon>
    </lineage>
</organism>
<evidence type="ECO:0000256" key="1">
    <source>
        <dbReference type="ARBA" id="ARBA00004922"/>
    </source>
</evidence>
<evidence type="ECO:0000256" key="6">
    <source>
        <dbReference type="SAM" id="MobiDB-lite"/>
    </source>
</evidence>
<dbReference type="InterPro" id="IPR038577">
    <property type="entry name" value="GT10-like_C_sf"/>
</dbReference>
<dbReference type="PaxDb" id="55529-EKX42598"/>
<comment type="pathway">
    <text evidence="1">Protein modification; protein glycosylation.</text>
</comment>
<keyword evidence="5" id="KW-0472">Membrane</keyword>
<dbReference type="RefSeq" id="XP_005829578.1">
    <property type="nucleotide sequence ID" value="XM_005829521.1"/>
</dbReference>
<dbReference type="PANTHER" id="PTHR11929:SF194">
    <property type="entry name" value="ALPHA-(1,3)-FUCOSYLTRANSFERASE 10"/>
    <property type="match status" value="1"/>
</dbReference>
<keyword evidence="5" id="KW-0333">Golgi apparatus</keyword>
<keyword evidence="10" id="KW-1185">Reference proteome</keyword>
<dbReference type="EMBL" id="JH993015">
    <property type="protein sequence ID" value="EKX42598.1"/>
    <property type="molecule type" value="Genomic_DNA"/>
</dbReference>
<dbReference type="OrthoDB" id="9993460at2759"/>
<dbReference type="EC" id="2.4.1.-" evidence="5"/>
<evidence type="ECO:0000313" key="10">
    <source>
        <dbReference type="Proteomes" id="UP000011087"/>
    </source>
</evidence>
<feature type="domain" description="Fucosyltransferase C-terminal" evidence="7">
    <location>
        <begin position="252"/>
        <end position="416"/>
    </location>
</feature>
<evidence type="ECO:0000313" key="8">
    <source>
        <dbReference type="EMBL" id="EKX42598.1"/>
    </source>
</evidence>
<keyword evidence="4 5" id="KW-0808">Transferase</keyword>
<dbReference type="InterPro" id="IPR055270">
    <property type="entry name" value="Glyco_tran_10_C"/>
</dbReference>
<dbReference type="InterPro" id="IPR001503">
    <property type="entry name" value="Glyco_trans_10"/>
</dbReference>
<proteinExistence type="inferred from homology"/>
<reference evidence="8 10" key="1">
    <citation type="journal article" date="2012" name="Nature">
        <title>Algal genomes reveal evolutionary mosaicism and the fate of nucleomorphs.</title>
        <authorList>
            <consortium name="DOE Joint Genome Institute"/>
            <person name="Curtis B.A."/>
            <person name="Tanifuji G."/>
            <person name="Burki F."/>
            <person name="Gruber A."/>
            <person name="Irimia M."/>
            <person name="Maruyama S."/>
            <person name="Arias M.C."/>
            <person name="Ball S.G."/>
            <person name="Gile G.H."/>
            <person name="Hirakawa Y."/>
            <person name="Hopkins J.F."/>
            <person name="Kuo A."/>
            <person name="Rensing S.A."/>
            <person name="Schmutz J."/>
            <person name="Symeonidi A."/>
            <person name="Elias M."/>
            <person name="Eveleigh R.J."/>
            <person name="Herman E.K."/>
            <person name="Klute M.J."/>
            <person name="Nakayama T."/>
            <person name="Obornik M."/>
            <person name="Reyes-Prieto A."/>
            <person name="Armbrust E.V."/>
            <person name="Aves S.J."/>
            <person name="Beiko R.G."/>
            <person name="Coutinho P."/>
            <person name="Dacks J.B."/>
            <person name="Durnford D.G."/>
            <person name="Fast N.M."/>
            <person name="Green B.R."/>
            <person name="Grisdale C.J."/>
            <person name="Hempel F."/>
            <person name="Henrissat B."/>
            <person name="Hoppner M.P."/>
            <person name="Ishida K."/>
            <person name="Kim E."/>
            <person name="Koreny L."/>
            <person name="Kroth P.G."/>
            <person name="Liu Y."/>
            <person name="Malik S.B."/>
            <person name="Maier U.G."/>
            <person name="McRose D."/>
            <person name="Mock T."/>
            <person name="Neilson J.A."/>
            <person name="Onodera N.T."/>
            <person name="Poole A.M."/>
            <person name="Pritham E.J."/>
            <person name="Richards T.A."/>
            <person name="Rocap G."/>
            <person name="Roy S.W."/>
            <person name="Sarai C."/>
            <person name="Schaack S."/>
            <person name="Shirato S."/>
            <person name="Slamovits C.H."/>
            <person name="Spencer D.F."/>
            <person name="Suzuki S."/>
            <person name="Worden A.Z."/>
            <person name="Zauner S."/>
            <person name="Barry K."/>
            <person name="Bell C."/>
            <person name="Bharti A.K."/>
            <person name="Crow J.A."/>
            <person name="Grimwood J."/>
            <person name="Kramer R."/>
            <person name="Lindquist E."/>
            <person name="Lucas S."/>
            <person name="Salamov A."/>
            <person name="McFadden G.I."/>
            <person name="Lane C.E."/>
            <person name="Keeling P.J."/>
            <person name="Gray M.W."/>
            <person name="Grigoriev I.V."/>
            <person name="Archibald J.M."/>
        </authorList>
    </citation>
    <scope>NUCLEOTIDE SEQUENCE</scope>
    <source>
        <strain evidence="8 10">CCMP2712</strain>
    </source>
</reference>
<dbReference type="PANTHER" id="PTHR11929">
    <property type="entry name" value="ALPHA- 1,3 -FUCOSYLTRANSFERASE"/>
    <property type="match status" value="1"/>
</dbReference>
<dbReference type="OMA" id="WIAFAVE"/>
<dbReference type="UniPathway" id="UPA00378"/>
<evidence type="ECO:0000256" key="4">
    <source>
        <dbReference type="ARBA" id="ARBA00022679"/>
    </source>
</evidence>
<comment type="similarity">
    <text evidence="2 5">Belongs to the glycosyltransferase 10 family.</text>
</comment>
<gene>
    <name evidence="8" type="ORF">GUITHDRAFT_141027</name>
</gene>
<evidence type="ECO:0000256" key="3">
    <source>
        <dbReference type="ARBA" id="ARBA00022676"/>
    </source>
</evidence>
<reference evidence="10" key="2">
    <citation type="submission" date="2012-11" db="EMBL/GenBank/DDBJ databases">
        <authorList>
            <person name="Kuo A."/>
            <person name="Curtis B.A."/>
            <person name="Tanifuji G."/>
            <person name="Burki F."/>
            <person name="Gruber A."/>
            <person name="Irimia M."/>
            <person name="Maruyama S."/>
            <person name="Arias M.C."/>
            <person name="Ball S.G."/>
            <person name="Gile G.H."/>
            <person name="Hirakawa Y."/>
            <person name="Hopkins J.F."/>
            <person name="Rensing S.A."/>
            <person name="Schmutz J."/>
            <person name="Symeonidi A."/>
            <person name="Elias M."/>
            <person name="Eveleigh R.J."/>
            <person name="Herman E.K."/>
            <person name="Klute M.J."/>
            <person name="Nakayama T."/>
            <person name="Obornik M."/>
            <person name="Reyes-Prieto A."/>
            <person name="Armbrust E.V."/>
            <person name="Aves S.J."/>
            <person name="Beiko R.G."/>
            <person name="Coutinho P."/>
            <person name="Dacks J.B."/>
            <person name="Durnford D.G."/>
            <person name="Fast N.M."/>
            <person name="Green B.R."/>
            <person name="Grisdale C."/>
            <person name="Hempe F."/>
            <person name="Henrissat B."/>
            <person name="Hoppner M.P."/>
            <person name="Ishida K.-I."/>
            <person name="Kim E."/>
            <person name="Koreny L."/>
            <person name="Kroth P.G."/>
            <person name="Liu Y."/>
            <person name="Malik S.-B."/>
            <person name="Maier U.G."/>
            <person name="McRose D."/>
            <person name="Mock T."/>
            <person name="Neilson J.A."/>
            <person name="Onodera N.T."/>
            <person name="Poole A.M."/>
            <person name="Pritham E.J."/>
            <person name="Richards T.A."/>
            <person name="Rocap G."/>
            <person name="Roy S.W."/>
            <person name="Sarai C."/>
            <person name="Schaack S."/>
            <person name="Shirato S."/>
            <person name="Slamovits C.H."/>
            <person name="Spencer D.F."/>
            <person name="Suzuki S."/>
            <person name="Worden A.Z."/>
            <person name="Zauner S."/>
            <person name="Barry K."/>
            <person name="Bell C."/>
            <person name="Bharti A.K."/>
            <person name="Crow J.A."/>
            <person name="Grimwood J."/>
            <person name="Kramer R."/>
            <person name="Lindquist E."/>
            <person name="Lucas S."/>
            <person name="Salamov A."/>
            <person name="McFadden G.I."/>
            <person name="Lane C.E."/>
            <person name="Keeling P.J."/>
            <person name="Gray M.W."/>
            <person name="Grigoriev I.V."/>
            <person name="Archibald J.M."/>
        </authorList>
    </citation>
    <scope>NUCLEOTIDE SEQUENCE</scope>
    <source>
        <strain evidence="10">CCMP2712</strain>
    </source>
</reference>
<dbReference type="KEGG" id="gtt:GUITHDRAFT_141027"/>
<reference evidence="9" key="3">
    <citation type="submission" date="2015-06" db="UniProtKB">
        <authorList>
            <consortium name="EnsemblProtists"/>
        </authorList>
    </citation>
    <scope>IDENTIFICATION</scope>
</reference>
<dbReference type="eggNOG" id="KOG2619">
    <property type="taxonomic scope" value="Eukaryota"/>
</dbReference>
<protein>
    <recommendedName>
        <fullName evidence="5">Fucosyltransferase</fullName>
        <ecNumber evidence="5">2.4.1.-</ecNumber>
    </recommendedName>
</protein>
<dbReference type="SUPFAM" id="SSF53756">
    <property type="entry name" value="UDP-Glycosyltransferase/glycogen phosphorylase"/>
    <property type="match status" value="1"/>
</dbReference>
<dbReference type="Pfam" id="PF00852">
    <property type="entry name" value="Glyco_transf_10"/>
    <property type="match status" value="1"/>
</dbReference>
<sequence>MRSSIVYFCVFFACFWITLIARMGHSTVKIYGGFRQQFEAISDISKSSQSLSPQGLSVRQGSTSEEAPRLTANVASPSPPVERQVDGGAPSAPGGVGGARAAGDVKTNIMFVDKEVMDRFWGGGHSERMTAAANGECGDVCKFSYSREGSEYFDVLVLVAGHSGREATFRHKMESIEQAQKRKTLKAVVLTEADDDLFRVRNYMRHYDVRISYSFDADIKTFQSCGTVNEMVERRVSGRAFLNQTFLRPGSIVGMISNCGSSYRQQYIAELMKHIKIDQYGTCFNNKQLESHQRRGSSQWHTEKEKVLSQYKVSLAMENTIKSDYVTEKVYNALAVGSLPVYHGTQDVIKYVPSNSIIHAGNFTPVKLAEHLSKVLEDQTLFESYFQWTEEDVRMLQRKLHCNRSWYCRVCDLARERLKPNGRRRFEEEVK</sequence>
<name>L1J242_GUITC</name>
<dbReference type="HOGENOM" id="CLU_636882_0_0_1"/>
<dbReference type="GO" id="GO:0046920">
    <property type="term" value="F:alpha-(1-&gt;3)-fucosyltransferase activity"/>
    <property type="evidence" value="ECO:0007669"/>
    <property type="project" value="TreeGrafter"/>
</dbReference>